<accession>A0A0A8YLH5</accession>
<sequence length="26" mass="2930">MDQNTSRLDDVSAVHITGIHFKQSTE</sequence>
<organism evidence="1">
    <name type="scientific">Arundo donax</name>
    <name type="common">Giant reed</name>
    <name type="synonym">Donax arundinaceus</name>
    <dbReference type="NCBI Taxonomy" id="35708"/>
    <lineage>
        <taxon>Eukaryota</taxon>
        <taxon>Viridiplantae</taxon>
        <taxon>Streptophyta</taxon>
        <taxon>Embryophyta</taxon>
        <taxon>Tracheophyta</taxon>
        <taxon>Spermatophyta</taxon>
        <taxon>Magnoliopsida</taxon>
        <taxon>Liliopsida</taxon>
        <taxon>Poales</taxon>
        <taxon>Poaceae</taxon>
        <taxon>PACMAD clade</taxon>
        <taxon>Arundinoideae</taxon>
        <taxon>Arundineae</taxon>
        <taxon>Arundo</taxon>
    </lineage>
</organism>
<dbReference type="EMBL" id="GBRH01271472">
    <property type="protein sequence ID" value="JAD26423.1"/>
    <property type="molecule type" value="Transcribed_RNA"/>
</dbReference>
<reference evidence="1" key="1">
    <citation type="submission" date="2014-09" db="EMBL/GenBank/DDBJ databases">
        <authorList>
            <person name="Magalhaes I.L.F."/>
            <person name="Oliveira U."/>
            <person name="Santos F.R."/>
            <person name="Vidigal T.H.D.A."/>
            <person name="Brescovit A.D."/>
            <person name="Santos A.J."/>
        </authorList>
    </citation>
    <scope>NUCLEOTIDE SEQUENCE</scope>
    <source>
        <tissue evidence="1">Shoot tissue taken approximately 20 cm above the soil surface</tissue>
    </source>
</reference>
<dbReference type="AlphaFoldDB" id="A0A0A8YLH5"/>
<proteinExistence type="predicted"/>
<name>A0A0A8YLH5_ARUDO</name>
<reference evidence="1" key="2">
    <citation type="journal article" date="2015" name="Data Brief">
        <title>Shoot transcriptome of the giant reed, Arundo donax.</title>
        <authorList>
            <person name="Barrero R.A."/>
            <person name="Guerrero F.D."/>
            <person name="Moolhuijzen P."/>
            <person name="Goolsby J.A."/>
            <person name="Tidwell J."/>
            <person name="Bellgard S.E."/>
            <person name="Bellgard M.I."/>
        </authorList>
    </citation>
    <scope>NUCLEOTIDE SEQUENCE</scope>
    <source>
        <tissue evidence="1">Shoot tissue taken approximately 20 cm above the soil surface</tissue>
    </source>
</reference>
<evidence type="ECO:0000313" key="1">
    <source>
        <dbReference type="EMBL" id="JAD26423.1"/>
    </source>
</evidence>
<protein>
    <submittedName>
        <fullName evidence="1">Uncharacterized protein</fullName>
    </submittedName>
</protein>